<dbReference type="InterPro" id="IPR001680">
    <property type="entry name" value="WD40_rpt"/>
</dbReference>
<dbReference type="InterPro" id="IPR020472">
    <property type="entry name" value="WD40_PAC1"/>
</dbReference>
<feature type="repeat" description="WD" evidence="4">
    <location>
        <begin position="303"/>
        <end position="345"/>
    </location>
</feature>
<feature type="region of interest" description="Disordered" evidence="5">
    <location>
        <begin position="278"/>
        <end position="303"/>
    </location>
</feature>
<dbReference type="Proteomes" id="UP000001876">
    <property type="component" value="Unassembled WGS sequence"/>
</dbReference>
<dbReference type="AlphaFoldDB" id="C1MKF4"/>
<organism evidence="7">
    <name type="scientific">Micromonas pusilla (strain CCMP1545)</name>
    <name type="common">Picoplanktonic green alga</name>
    <dbReference type="NCBI Taxonomy" id="564608"/>
    <lineage>
        <taxon>Eukaryota</taxon>
        <taxon>Viridiplantae</taxon>
        <taxon>Chlorophyta</taxon>
        <taxon>Mamiellophyceae</taxon>
        <taxon>Mamiellales</taxon>
        <taxon>Mamiellaceae</taxon>
        <taxon>Micromonas</taxon>
    </lineage>
</organism>
<evidence type="ECO:0000256" key="3">
    <source>
        <dbReference type="ARBA" id="ARBA00022737"/>
    </source>
</evidence>
<dbReference type="KEGG" id="mpp:MICPUCDRAFT_55318"/>
<proteinExistence type="predicted"/>
<dbReference type="SUPFAM" id="SSF50978">
    <property type="entry name" value="WD40 repeat-like"/>
    <property type="match status" value="1"/>
</dbReference>
<dbReference type="InterPro" id="IPR036322">
    <property type="entry name" value="WD40_repeat_dom_sf"/>
</dbReference>
<keyword evidence="1" id="KW-0597">Phosphoprotein</keyword>
<name>C1MKF4_MICPC</name>
<keyword evidence="2 4" id="KW-0853">WD repeat</keyword>
<dbReference type="InterPro" id="IPR015943">
    <property type="entry name" value="WD40/YVTN_repeat-like_dom_sf"/>
</dbReference>
<dbReference type="OrthoDB" id="270624at2759"/>
<dbReference type="PRINTS" id="PR00320">
    <property type="entry name" value="GPROTEINBRPT"/>
</dbReference>
<evidence type="ECO:0000256" key="5">
    <source>
        <dbReference type="SAM" id="MobiDB-lite"/>
    </source>
</evidence>
<dbReference type="GO" id="GO:0005634">
    <property type="term" value="C:nucleus"/>
    <property type="evidence" value="ECO:0007669"/>
    <property type="project" value="TreeGrafter"/>
</dbReference>
<dbReference type="PROSITE" id="PS50082">
    <property type="entry name" value="WD_REPEATS_2"/>
    <property type="match status" value="2"/>
</dbReference>
<dbReference type="PROSITE" id="PS50294">
    <property type="entry name" value="WD_REPEATS_REGION"/>
    <property type="match status" value="2"/>
</dbReference>
<keyword evidence="7" id="KW-1185">Reference proteome</keyword>
<gene>
    <name evidence="6" type="ORF">MICPUCDRAFT_55318</name>
</gene>
<evidence type="ECO:0000313" key="6">
    <source>
        <dbReference type="EMBL" id="EEH59363.1"/>
    </source>
</evidence>
<evidence type="ECO:0000256" key="4">
    <source>
        <dbReference type="PROSITE-ProRule" id="PRU00221"/>
    </source>
</evidence>
<dbReference type="PANTHER" id="PTHR14091">
    <property type="entry name" value="PERIODIC TRYPTOPHAN PROTEIN 1"/>
    <property type="match status" value="1"/>
</dbReference>
<dbReference type="GO" id="GO:0006364">
    <property type="term" value="P:rRNA processing"/>
    <property type="evidence" value="ECO:0007669"/>
    <property type="project" value="InterPro"/>
</dbReference>
<dbReference type="GeneID" id="9681946"/>
<dbReference type="Pfam" id="PF00400">
    <property type="entry name" value="WD40"/>
    <property type="match status" value="3"/>
</dbReference>
<sequence length="546" mass="59111">MISAIAWLPLRTSPTTPRDALENELGLSAAHESIDFEDGVYSGSGEDDCSREQDELTFQEEKADLSGSIVRYDEAVSHALNESSRTAGHKAEGLDAALAELDMDKYDDDDGEDVNATRIFGAGRTSHYVTNDEDPYMTIKDSEDEEAEDYPDDYSLRSSDLLMLAARADEDVSHLEVYVYEESMIGEVPESNLYCHHDILLPAFPLCLSPIGCPSSEDSQSQHNLVAVGTMYPGIEIWDLDLIDSIEPLTTLGGYSRDAISHGQVSCDLTTNKSSSCQQVKSTRGSSAGRRKDSESGAPKLQTSSHSDAILGLSWNYQFRNLLASASADYTVKVWDITTNSVKYTMKHHRDKVQAVDWNPIEPTVLLTGGFDSCIAIVDIRAPENAALKWDVGADVECAVWQLGKSTKIIVSNEKGLVTCLDTRKGEGSLPLFSLAAHESATTSLSISPGTPTLVASCSTDKTVKLWDITNDEPSLVAQKDPDVGAIFSVGFSTSVPYLIGCAGSKGEVAVWDILTEKAVSQGPHGATLQKYNRAAALGIIKEFVI</sequence>
<dbReference type="RefSeq" id="XP_003055987.1">
    <property type="nucleotide sequence ID" value="XM_003055941.1"/>
</dbReference>
<keyword evidence="3" id="KW-0677">Repeat</keyword>
<dbReference type="EMBL" id="GG663736">
    <property type="protein sequence ID" value="EEH59363.1"/>
    <property type="molecule type" value="Genomic_DNA"/>
</dbReference>
<reference evidence="6 7" key="1">
    <citation type="journal article" date="2009" name="Science">
        <title>Green evolution and dynamic adaptations revealed by genomes of the marine picoeukaryotes Micromonas.</title>
        <authorList>
            <person name="Worden A.Z."/>
            <person name="Lee J.H."/>
            <person name="Mock T."/>
            <person name="Rouze P."/>
            <person name="Simmons M.P."/>
            <person name="Aerts A.L."/>
            <person name="Allen A.E."/>
            <person name="Cuvelier M.L."/>
            <person name="Derelle E."/>
            <person name="Everett M.V."/>
            <person name="Foulon E."/>
            <person name="Grimwood J."/>
            <person name="Gundlach H."/>
            <person name="Henrissat B."/>
            <person name="Napoli C."/>
            <person name="McDonald S.M."/>
            <person name="Parker M.S."/>
            <person name="Rombauts S."/>
            <person name="Salamov A."/>
            <person name="Von Dassow P."/>
            <person name="Badger J.H."/>
            <person name="Coutinho P.M."/>
            <person name="Demir E."/>
            <person name="Dubchak I."/>
            <person name="Gentemann C."/>
            <person name="Eikrem W."/>
            <person name="Gready J.E."/>
            <person name="John U."/>
            <person name="Lanier W."/>
            <person name="Lindquist E.A."/>
            <person name="Lucas S."/>
            <person name="Mayer K.F."/>
            <person name="Moreau H."/>
            <person name="Not F."/>
            <person name="Otillar R."/>
            <person name="Panaud O."/>
            <person name="Pangilinan J."/>
            <person name="Paulsen I."/>
            <person name="Piegu B."/>
            <person name="Poliakov A."/>
            <person name="Robbens S."/>
            <person name="Schmutz J."/>
            <person name="Toulza E."/>
            <person name="Wyss T."/>
            <person name="Zelensky A."/>
            <person name="Zhou K."/>
            <person name="Armbrust E.V."/>
            <person name="Bhattacharya D."/>
            <person name="Goodenough U.W."/>
            <person name="Van de Peer Y."/>
            <person name="Grigoriev I.V."/>
        </authorList>
    </citation>
    <scope>NUCLEOTIDE SEQUENCE [LARGE SCALE GENOMIC DNA]</scope>
    <source>
        <strain evidence="6 7">CCMP1545</strain>
    </source>
</reference>
<dbReference type="InterPro" id="IPR044285">
    <property type="entry name" value="PWP1"/>
</dbReference>
<dbReference type="PROSITE" id="PS00678">
    <property type="entry name" value="WD_REPEATS_1"/>
    <property type="match status" value="2"/>
</dbReference>
<evidence type="ECO:0000313" key="7">
    <source>
        <dbReference type="Proteomes" id="UP000001876"/>
    </source>
</evidence>
<feature type="repeat" description="WD" evidence="4">
    <location>
        <begin position="435"/>
        <end position="477"/>
    </location>
</feature>
<dbReference type="SMART" id="SM00320">
    <property type="entry name" value="WD40"/>
    <property type="match status" value="4"/>
</dbReference>
<protein>
    <submittedName>
        <fullName evidence="6">Predicted protein</fullName>
    </submittedName>
</protein>
<dbReference type="InterPro" id="IPR019775">
    <property type="entry name" value="WD40_repeat_CS"/>
</dbReference>
<dbReference type="STRING" id="564608.C1MKF4"/>
<evidence type="ECO:0000256" key="2">
    <source>
        <dbReference type="ARBA" id="ARBA00022574"/>
    </source>
</evidence>
<accession>C1MKF4</accession>
<evidence type="ECO:0000256" key="1">
    <source>
        <dbReference type="ARBA" id="ARBA00022553"/>
    </source>
</evidence>
<dbReference type="Gene3D" id="2.130.10.10">
    <property type="entry name" value="YVTN repeat-like/Quinoprotein amine dehydrogenase"/>
    <property type="match status" value="2"/>
</dbReference>
<dbReference type="OMA" id="TPESTIW"/>
<dbReference type="eggNOG" id="KOG0270">
    <property type="taxonomic scope" value="Eukaryota"/>
</dbReference>
<dbReference type="PANTHER" id="PTHR14091:SF0">
    <property type="entry name" value="PERIODIC TRYPTOPHAN PROTEIN 1 HOMOLOG"/>
    <property type="match status" value="1"/>
</dbReference>